<reference evidence="2" key="1">
    <citation type="submission" date="2023-06" db="EMBL/GenBank/DDBJ databases">
        <authorList>
            <consortium name="Lawrence Berkeley National Laboratory"/>
            <person name="Ahrendt S."/>
            <person name="Sahu N."/>
            <person name="Indic B."/>
            <person name="Wong-Bajracharya J."/>
            <person name="Merenyi Z."/>
            <person name="Ke H.-M."/>
            <person name="Monk M."/>
            <person name="Kocsube S."/>
            <person name="Drula E."/>
            <person name="Lipzen A."/>
            <person name="Balint B."/>
            <person name="Henrissat B."/>
            <person name="Andreopoulos B."/>
            <person name="Martin F.M."/>
            <person name="Harder C.B."/>
            <person name="Rigling D."/>
            <person name="Ford K.L."/>
            <person name="Foster G.D."/>
            <person name="Pangilinan J."/>
            <person name="Papanicolaou A."/>
            <person name="Barry K."/>
            <person name="LaButti K."/>
            <person name="Viragh M."/>
            <person name="Koriabine M."/>
            <person name="Yan M."/>
            <person name="Riley R."/>
            <person name="Champramary S."/>
            <person name="Plett K.L."/>
            <person name="Tsai I.J."/>
            <person name="Slot J."/>
            <person name="Sipos G."/>
            <person name="Plett J."/>
            <person name="Nagy L.G."/>
            <person name="Grigoriev I.V."/>
        </authorList>
    </citation>
    <scope>NUCLEOTIDE SEQUENCE</scope>
    <source>
        <strain evidence="2">CCBAS 213</strain>
    </source>
</reference>
<feature type="transmembrane region" description="Helical" evidence="1">
    <location>
        <begin position="22"/>
        <end position="43"/>
    </location>
</feature>
<name>A0AA39JC02_ARMTA</name>
<organism evidence="2 3">
    <name type="scientific">Armillaria tabescens</name>
    <name type="common">Ringless honey mushroom</name>
    <name type="synonym">Agaricus tabescens</name>
    <dbReference type="NCBI Taxonomy" id="1929756"/>
    <lineage>
        <taxon>Eukaryota</taxon>
        <taxon>Fungi</taxon>
        <taxon>Dikarya</taxon>
        <taxon>Basidiomycota</taxon>
        <taxon>Agaricomycotina</taxon>
        <taxon>Agaricomycetes</taxon>
        <taxon>Agaricomycetidae</taxon>
        <taxon>Agaricales</taxon>
        <taxon>Marasmiineae</taxon>
        <taxon>Physalacriaceae</taxon>
        <taxon>Desarmillaria</taxon>
    </lineage>
</organism>
<keyword evidence="1" id="KW-1133">Transmembrane helix</keyword>
<gene>
    <name evidence="2" type="ORF">EV420DRAFT_1486648</name>
</gene>
<proteinExistence type="predicted"/>
<accession>A0AA39JC02</accession>
<evidence type="ECO:0000313" key="3">
    <source>
        <dbReference type="Proteomes" id="UP001175211"/>
    </source>
</evidence>
<dbReference type="Proteomes" id="UP001175211">
    <property type="component" value="Unassembled WGS sequence"/>
</dbReference>
<comment type="caution">
    <text evidence="2">The sequence shown here is derived from an EMBL/GenBank/DDBJ whole genome shotgun (WGS) entry which is preliminary data.</text>
</comment>
<sequence>MNILTADCVIIWWCWILWGRNWRIIVLPSIYALCGTLLIMYWLVQQIMEIMVESALLYVIMLVVYIPFIIIDNPYSLYLQVVLVSVTGFMPTLILLHVTSGNQSGNMNPVSPDNNIHSAGLQSQSKLSAKSSVTCIDEKHAKLIIPAKSGEVV</sequence>
<dbReference type="AlphaFoldDB" id="A0AA39JC02"/>
<dbReference type="EMBL" id="JAUEPS010000096">
    <property type="protein sequence ID" value="KAK0438534.1"/>
    <property type="molecule type" value="Genomic_DNA"/>
</dbReference>
<evidence type="ECO:0000313" key="2">
    <source>
        <dbReference type="EMBL" id="KAK0438534.1"/>
    </source>
</evidence>
<dbReference type="RefSeq" id="XP_060322978.1">
    <property type="nucleotide sequence ID" value="XM_060470432.1"/>
</dbReference>
<keyword evidence="1" id="KW-0812">Transmembrane</keyword>
<dbReference type="GeneID" id="85353980"/>
<keyword evidence="1" id="KW-0472">Membrane</keyword>
<evidence type="ECO:0000256" key="1">
    <source>
        <dbReference type="SAM" id="Phobius"/>
    </source>
</evidence>
<feature type="transmembrane region" description="Helical" evidence="1">
    <location>
        <begin position="77"/>
        <end position="98"/>
    </location>
</feature>
<protein>
    <submittedName>
        <fullName evidence="2">Uncharacterized protein</fullName>
    </submittedName>
</protein>
<feature type="transmembrane region" description="Helical" evidence="1">
    <location>
        <begin position="55"/>
        <end position="71"/>
    </location>
</feature>
<keyword evidence="3" id="KW-1185">Reference proteome</keyword>